<sequence>MPFDIRQLRYAIAAADHGSFYRASRVLDVEQSTLSRAILKLERVIGGRIFNRSQGGVSMTLAGAQFIRAARSMVANADKMVATMRAAGQGRAGGLMIGHNSAISAGHLRATILGWRAANPDVEIDGVEADRGALLAGLDTGEIDIAVLVGEAGHAGFRREGLWNERVMAALPADHALAASEAVHWTDLRRERFLLPAADPGPEIRDLLLGRLMMAGEPPDIRMHQASREAILSVLGGGLGVSIVCEGATGARYPDVIYRPVQGEQGPAFINYSGYWRKDNANPALRRFLAFVRDRYALSFDIP</sequence>
<evidence type="ECO:0000256" key="1">
    <source>
        <dbReference type="ARBA" id="ARBA00009437"/>
    </source>
</evidence>
<dbReference type="STRING" id="93064.BRX40_06155"/>
<keyword evidence="8" id="KW-1185">Reference proteome</keyword>
<dbReference type="KEGG" id="skr:BRX40_06155"/>
<dbReference type="InterPro" id="IPR000847">
    <property type="entry name" value="LysR_HTH_N"/>
</dbReference>
<dbReference type="AlphaFoldDB" id="A0A1L6J813"/>
<evidence type="ECO:0000256" key="2">
    <source>
        <dbReference type="ARBA" id="ARBA00023015"/>
    </source>
</evidence>
<dbReference type="EMBL" id="CP018820">
    <property type="protein sequence ID" value="APR52073.1"/>
    <property type="molecule type" value="Genomic_DNA"/>
</dbReference>
<dbReference type="SUPFAM" id="SSF46785">
    <property type="entry name" value="Winged helix' DNA-binding domain"/>
    <property type="match status" value="1"/>
</dbReference>
<dbReference type="InterPro" id="IPR005119">
    <property type="entry name" value="LysR_subst-bd"/>
</dbReference>
<evidence type="ECO:0000313" key="6">
    <source>
        <dbReference type="EMBL" id="APR52073.1"/>
    </source>
</evidence>
<dbReference type="PANTHER" id="PTHR30346">
    <property type="entry name" value="TRANSCRIPTIONAL DUAL REGULATOR HCAR-RELATED"/>
    <property type="match status" value="1"/>
</dbReference>
<gene>
    <name evidence="6" type="ORF">BRX40_06155</name>
    <name evidence="7" type="ORF">CA257_10890</name>
</gene>
<comment type="similarity">
    <text evidence="1">Belongs to the LysR transcriptional regulatory family.</text>
</comment>
<feature type="domain" description="HTH lysR-type" evidence="5">
    <location>
        <begin position="3"/>
        <end position="60"/>
    </location>
</feature>
<dbReference type="Proteomes" id="UP000185161">
    <property type="component" value="Chromosome"/>
</dbReference>
<dbReference type="InterPro" id="IPR036388">
    <property type="entry name" value="WH-like_DNA-bd_sf"/>
</dbReference>
<evidence type="ECO:0000313" key="8">
    <source>
        <dbReference type="Proteomes" id="UP000185161"/>
    </source>
</evidence>
<dbReference type="Gene3D" id="1.10.10.10">
    <property type="entry name" value="Winged helix-like DNA-binding domain superfamily/Winged helix DNA-binding domain"/>
    <property type="match status" value="1"/>
</dbReference>
<protein>
    <submittedName>
        <fullName evidence="6">LysR family transcriptional regulator</fullName>
    </submittedName>
</protein>
<proteinExistence type="inferred from homology"/>
<name>A0A1L6J813_9SPHN</name>
<evidence type="ECO:0000259" key="5">
    <source>
        <dbReference type="PROSITE" id="PS50931"/>
    </source>
</evidence>
<keyword evidence="4" id="KW-0804">Transcription</keyword>
<dbReference type="PANTHER" id="PTHR30346:SF0">
    <property type="entry name" value="HCA OPERON TRANSCRIPTIONAL ACTIVATOR HCAR"/>
    <property type="match status" value="1"/>
</dbReference>
<dbReference type="OrthoDB" id="7216893at2"/>
<dbReference type="GO" id="GO:0003677">
    <property type="term" value="F:DNA binding"/>
    <property type="evidence" value="ECO:0007669"/>
    <property type="project" value="UniProtKB-KW"/>
</dbReference>
<organism evidence="6 8">
    <name type="scientific">Sphingomonas koreensis</name>
    <dbReference type="NCBI Taxonomy" id="93064"/>
    <lineage>
        <taxon>Bacteria</taxon>
        <taxon>Pseudomonadati</taxon>
        <taxon>Pseudomonadota</taxon>
        <taxon>Alphaproteobacteria</taxon>
        <taxon>Sphingomonadales</taxon>
        <taxon>Sphingomonadaceae</taxon>
        <taxon>Sphingomonas</taxon>
    </lineage>
</organism>
<dbReference type="RefSeq" id="WP_060977352.1">
    <property type="nucleotide sequence ID" value="NZ_CP018820.1"/>
</dbReference>
<dbReference type="Gene3D" id="3.40.190.10">
    <property type="entry name" value="Periplasmic binding protein-like II"/>
    <property type="match status" value="2"/>
</dbReference>
<dbReference type="Pfam" id="PF03466">
    <property type="entry name" value="LysR_substrate"/>
    <property type="match status" value="1"/>
</dbReference>
<dbReference type="SUPFAM" id="SSF53850">
    <property type="entry name" value="Periplasmic binding protein-like II"/>
    <property type="match status" value="1"/>
</dbReference>
<reference evidence="6" key="1">
    <citation type="submission" date="2016-12" db="EMBL/GenBank/DDBJ databases">
        <title>Whole genome sequencing of Sphingomonas koreensis.</title>
        <authorList>
            <person name="Conlan S."/>
            <person name="Thomas P.J."/>
            <person name="Mullikin J."/>
            <person name="Palmore T.N."/>
            <person name="Frank K.M."/>
            <person name="Segre J.A."/>
        </authorList>
    </citation>
    <scope>NUCLEOTIDE SEQUENCE</scope>
    <source>
        <strain evidence="6">ABOJV</strain>
    </source>
</reference>
<evidence type="ECO:0000313" key="9">
    <source>
        <dbReference type="Proteomes" id="UP000286681"/>
    </source>
</evidence>
<keyword evidence="2" id="KW-0805">Transcription regulation</keyword>
<dbReference type="CDD" id="cd08414">
    <property type="entry name" value="PBP2_LTTR_aromatics_like"/>
    <property type="match status" value="1"/>
</dbReference>
<evidence type="ECO:0000256" key="4">
    <source>
        <dbReference type="ARBA" id="ARBA00023163"/>
    </source>
</evidence>
<keyword evidence="3" id="KW-0238">DNA-binding</keyword>
<dbReference type="PROSITE" id="PS50931">
    <property type="entry name" value="HTH_LYSR"/>
    <property type="match status" value="1"/>
</dbReference>
<reference evidence="8" key="2">
    <citation type="submission" date="2016-12" db="EMBL/GenBank/DDBJ databases">
        <title>Whole genome sequencing of Sphingomonas sp. ABOJV.</title>
        <authorList>
            <person name="Conlan S."/>
            <person name="Thomas P.J."/>
            <person name="Mullikin J."/>
            <person name="Palmore T.N."/>
            <person name="Frank K.M."/>
            <person name="Segre J.A."/>
        </authorList>
    </citation>
    <scope>NUCLEOTIDE SEQUENCE [LARGE SCALE GENOMIC DNA]</scope>
    <source>
        <strain evidence="8">ABOJV</strain>
    </source>
</reference>
<dbReference type="GeneID" id="44132134"/>
<dbReference type="GO" id="GO:0003700">
    <property type="term" value="F:DNA-binding transcription factor activity"/>
    <property type="evidence" value="ECO:0007669"/>
    <property type="project" value="InterPro"/>
</dbReference>
<accession>A0A1L6J813</accession>
<evidence type="ECO:0000256" key="3">
    <source>
        <dbReference type="ARBA" id="ARBA00023125"/>
    </source>
</evidence>
<dbReference type="GO" id="GO:0032993">
    <property type="term" value="C:protein-DNA complex"/>
    <property type="evidence" value="ECO:0007669"/>
    <property type="project" value="TreeGrafter"/>
</dbReference>
<dbReference type="Pfam" id="PF00126">
    <property type="entry name" value="HTH_1"/>
    <property type="match status" value="1"/>
</dbReference>
<reference evidence="7 9" key="3">
    <citation type="submission" date="2018-07" db="EMBL/GenBank/DDBJ databases">
        <title>Genomic and Epidemiologic Investigation of an Indolent Hospital Outbreak.</title>
        <authorList>
            <person name="Johnson R.C."/>
            <person name="Deming C."/>
            <person name="Conlan S."/>
            <person name="Zellmer C.J."/>
            <person name="Michelin A.V."/>
            <person name="Lee-Lin S."/>
            <person name="Thomas P.J."/>
            <person name="Park M."/>
            <person name="Weingarten R.A."/>
            <person name="Less J."/>
            <person name="Dekker J.P."/>
            <person name="Frank K.M."/>
            <person name="Musser K.A."/>
            <person name="Mcquiston J.R."/>
            <person name="Henderson D.K."/>
            <person name="Lau A.F."/>
            <person name="Palmore T.N."/>
            <person name="Segre J.A."/>
        </authorList>
    </citation>
    <scope>NUCLEOTIDE SEQUENCE [LARGE SCALE GENOMIC DNA]</scope>
    <source>
        <strain evidence="7 9">SK-NIH.Env10_0317</strain>
    </source>
</reference>
<dbReference type="InterPro" id="IPR036390">
    <property type="entry name" value="WH_DNA-bd_sf"/>
</dbReference>
<dbReference type="EMBL" id="QQWO01000008">
    <property type="protein sequence ID" value="RSV02992.1"/>
    <property type="molecule type" value="Genomic_DNA"/>
</dbReference>
<dbReference type="Proteomes" id="UP000286681">
    <property type="component" value="Unassembled WGS sequence"/>
</dbReference>
<evidence type="ECO:0000313" key="7">
    <source>
        <dbReference type="EMBL" id="RSV02992.1"/>
    </source>
</evidence>